<reference evidence="1" key="2">
    <citation type="submission" date="2022-10" db="EMBL/GenBank/DDBJ databases">
        <authorList>
            <consortium name="ENA_rothamsted_submissions"/>
            <consortium name="culmorum"/>
            <person name="King R."/>
        </authorList>
    </citation>
    <scope>NUCLEOTIDE SEQUENCE</scope>
</reference>
<dbReference type="Proteomes" id="UP001154329">
    <property type="component" value="Chromosome 1"/>
</dbReference>
<keyword evidence="2" id="KW-1185">Reference proteome</keyword>
<dbReference type="InterPro" id="IPR019193">
    <property type="entry name" value="UBQ-conj_enz_E2-bd_prot"/>
</dbReference>
<evidence type="ECO:0000313" key="1">
    <source>
        <dbReference type="EMBL" id="CAH1715401.1"/>
    </source>
</evidence>
<dbReference type="Pfam" id="PF09814">
    <property type="entry name" value="HECT_2"/>
    <property type="match status" value="1"/>
</dbReference>
<accession>A0A9P0NE62</accession>
<name>A0A9P0NE62_APHGO</name>
<dbReference type="AlphaFoldDB" id="A0A9P0NE62"/>
<dbReference type="OrthoDB" id="6574797at2759"/>
<dbReference type="EMBL" id="OU899034">
    <property type="protein sequence ID" value="CAH1715401.1"/>
    <property type="molecule type" value="Genomic_DNA"/>
</dbReference>
<protein>
    <submittedName>
        <fullName evidence="1">Uncharacterized protein</fullName>
    </submittedName>
</protein>
<evidence type="ECO:0000313" key="2">
    <source>
        <dbReference type="Proteomes" id="UP001154329"/>
    </source>
</evidence>
<organism evidence="1 2">
    <name type="scientific">Aphis gossypii</name>
    <name type="common">Cotton aphid</name>
    <dbReference type="NCBI Taxonomy" id="80765"/>
    <lineage>
        <taxon>Eukaryota</taxon>
        <taxon>Metazoa</taxon>
        <taxon>Ecdysozoa</taxon>
        <taxon>Arthropoda</taxon>
        <taxon>Hexapoda</taxon>
        <taxon>Insecta</taxon>
        <taxon>Pterygota</taxon>
        <taxon>Neoptera</taxon>
        <taxon>Paraneoptera</taxon>
        <taxon>Hemiptera</taxon>
        <taxon>Sternorrhyncha</taxon>
        <taxon>Aphidomorpha</taxon>
        <taxon>Aphidoidea</taxon>
        <taxon>Aphididae</taxon>
        <taxon>Aphidini</taxon>
        <taxon>Aphis</taxon>
        <taxon>Aphis</taxon>
    </lineage>
</organism>
<gene>
    <name evidence="1" type="ORF">APHIGO_LOCUS3163</name>
</gene>
<sequence>MFVLQFIIVLYPKMHIKHVCIEFEIYVLSCQVYITFSDNVPIDYDIEIDVKSISITLAEKDIYILNIKEYTFEEDEVRDIKVYGNKLLFRAQLNSCPKTESSCFSFTPKYMPKVKSAEEVFITCCSCQKSIDRKSFNFRRVLPVELYEVDHMFCHGGTENLVFHPQEDDCYYDKVSIYIRNKHWTSSNSIICKNCNLCIGVCVEYGLRLWLDSVSFKFGEDDEQTYAPPYDCFAILIDDIVKSMLGPISHIIMKFKDSENDYHYLLMKVIKKNEFAIALNPNCSNILTLDRKNCSSIIWHTSSEFVEKWRNDYFVTEIQISERMYQSAIKYLTDINKQFLIGNCSTGIEKSRKSYLFTDLVE</sequence>
<proteinExistence type="predicted"/>
<reference evidence="1" key="1">
    <citation type="submission" date="2022-02" db="EMBL/GenBank/DDBJ databases">
        <authorList>
            <person name="King R."/>
        </authorList>
    </citation>
    <scope>NUCLEOTIDE SEQUENCE</scope>
</reference>